<dbReference type="AlphaFoldDB" id="A0A401N0A3"/>
<gene>
    <name evidence="1" type="ORF">I3517_14325</name>
</gene>
<dbReference type="GO" id="GO:0016787">
    <property type="term" value="F:hydrolase activity"/>
    <property type="evidence" value="ECO:0007669"/>
    <property type="project" value="UniProtKB-KW"/>
</dbReference>
<dbReference type="EMBL" id="JAECSB010000044">
    <property type="protein sequence ID" value="MBH5143786.1"/>
    <property type="molecule type" value="Genomic_DNA"/>
</dbReference>
<proteinExistence type="predicted"/>
<dbReference type="RefSeq" id="WP_060938428.1">
    <property type="nucleotide sequence ID" value="NZ_BHXB01000001.1"/>
</dbReference>
<dbReference type="Gene3D" id="3.40.50.1820">
    <property type="entry name" value="alpha/beta hydrolase"/>
    <property type="match status" value="1"/>
</dbReference>
<evidence type="ECO:0000313" key="2">
    <source>
        <dbReference type="Proteomes" id="UP000627573"/>
    </source>
</evidence>
<dbReference type="InterPro" id="IPR000073">
    <property type="entry name" value="AB_hydrolase_1"/>
</dbReference>
<comment type="caution">
    <text evidence="1">The sequence shown here is derived from an EMBL/GenBank/DDBJ whole genome shotgun (WGS) entry which is preliminary data.</text>
</comment>
<organism evidence="1 2">
    <name type="scientific">Rhodococcus erythropolis</name>
    <name type="common">Arthrobacter picolinophilus</name>
    <dbReference type="NCBI Taxonomy" id="1833"/>
    <lineage>
        <taxon>Bacteria</taxon>
        <taxon>Bacillati</taxon>
        <taxon>Actinomycetota</taxon>
        <taxon>Actinomycetes</taxon>
        <taxon>Mycobacteriales</taxon>
        <taxon>Nocardiaceae</taxon>
        <taxon>Rhodococcus</taxon>
        <taxon>Rhodococcus erythropolis group</taxon>
    </lineage>
</organism>
<dbReference type="PANTHER" id="PTHR37017">
    <property type="entry name" value="AB HYDROLASE-1 DOMAIN-CONTAINING PROTEIN-RELATED"/>
    <property type="match status" value="1"/>
</dbReference>
<dbReference type="InterPro" id="IPR029058">
    <property type="entry name" value="AB_hydrolase_fold"/>
</dbReference>
<dbReference type="Pfam" id="PF12697">
    <property type="entry name" value="Abhydrolase_6"/>
    <property type="match status" value="1"/>
</dbReference>
<reference evidence="1 2" key="1">
    <citation type="submission" date="2020-12" db="EMBL/GenBank/DDBJ databases">
        <title>Draft genome sequence of furan degrading bacterial strain FUR100.</title>
        <authorList>
            <person name="Woiski C."/>
        </authorList>
    </citation>
    <scope>NUCLEOTIDE SEQUENCE [LARGE SCALE GENOMIC DNA]</scope>
    <source>
        <strain evidence="1 2">FUR100</strain>
    </source>
</reference>
<evidence type="ECO:0000313" key="1">
    <source>
        <dbReference type="EMBL" id="MBH5143786.1"/>
    </source>
</evidence>
<keyword evidence="2" id="KW-1185">Reference proteome</keyword>
<accession>A0A401N0A3</accession>
<keyword evidence="1" id="KW-0378">Hydrolase</keyword>
<dbReference type="PANTHER" id="PTHR37017:SF11">
    <property type="entry name" value="ESTERASE_LIPASE_THIOESTERASE DOMAIN-CONTAINING PROTEIN"/>
    <property type="match status" value="1"/>
</dbReference>
<sequence length="254" mass="27879">MNTTSKKPTFVLVHGGRHGGWSWQRVADRLRAEGHGVYAPTLTGLGDRAHLASREVGLDTHVKDLVAVFEFEDLTDVVLVMHSYGGMVGSGAMEVIGDRVRSVVFLDAVMPRSGESVLDLQPPGREERIRGTVEREGDGWLVPASDASYWGITDPDDLAWVNPRITAQPFKTYTDRLGEVRRVWEKPTVFILCQNADGVAHIDSARALERSHSGDSNFELWTLVASHDAMVTHTEDVAGMLLAAAEREVSAVVH</sequence>
<protein>
    <submittedName>
        <fullName evidence="1">Alpha/beta hydrolase</fullName>
    </submittedName>
</protein>
<dbReference type="Proteomes" id="UP000627573">
    <property type="component" value="Unassembled WGS sequence"/>
</dbReference>
<name>A0A401N0A3_RHOER</name>
<dbReference type="SUPFAM" id="SSF53474">
    <property type="entry name" value="alpha/beta-Hydrolases"/>
    <property type="match status" value="1"/>
</dbReference>
<dbReference type="InterPro" id="IPR052897">
    <property type="entry name" value="Sec-Metab_Biosynth_Hydrolase"/>
</dbReference>